<dbReference type="AlphaFoldDB" id="A0A1W2TV61"/>
<dbReference type="EMBL" id="DF977526">
    <property type="protein sequence ID" value="GAP92519.2"/>
    <property type="molecule type" value="Genomic_DNA"/>
</dbReference>
<reference evidence="2" key="1">
    <citation type="submission" date="2016-03" db="EMBL/GenBank/DDBJ databases">
        <title>Draft genome sequence of Rosellinia necatrix.</title>
        <authorList>
            <person name="Kanematsu S."/>
        </authorList>
    </citation>
    <scope>NUCLEOTIDE SEQUENCE [LARGE SCALE GENOMIC DNA]</scope>
    <source>
        <strain evidence="2">W97</strain>
    </source>
</reference>
<feature type="region of interest" description="Disordered" evidence="1">
    <location>
        <begin position="115"/>
        <end position="134"/>
    </location>
</feature>
<keyword evidence="3" id="KW-1185">Reference proteome</keyword>
<organism evidence="2">
    <name type="scientific">Rosellinia necatrix</name>
    <name type="common">White root-rot fungus</name>
    <dbReference type="NCBI Taxonomy" id="77044"/>
    <lineage>
        <taxon>Eukaryota</taxon>
        <taxon>Fungi</taxon>
        <taxon>Dikarya</taxon>
        <taxon>Ascomycota</taxon>
        <taxon>Pezizomycotina</taxon>
        <taxon>Sordariomycetes</taxon>
        <taxon>Xylariomycetidae</taxon>
        <taxon>Xylariales</taxon>
        <taxon>Xylariaceae</taxon>
        <taxon>Rosellinia</taxon>
    </lineage>
</organism>
<evidence type="ECO:0000313" key="2">
    <source>
        <dbReference type="EMBL" id="GAP92519.2"/>
    </source>
</evidence>
<evidence type="ECO:0000256" key="1">
    <source>
        <dbReference type="SAM" id="MobiDB-lite"/>
    </source>
</evidence>
<dbReference type="InterPro" id="IPR036770">
    <property type="entry name" value="Ankyrin_rpt-contain_sf"/>
</dbReference>
<evidence type="ECO:0000313" key="3">
    <source>
        <dbReference type="Proteomes" id="UP000054516"/>
    </source>
</evidence>
<name>A0A1W2TV61_ROSNE</name>
<gene>
    <name evidence="2" type="ORF">SAMD00023353_8100300</name>
</gene>
<sequence length="240" mass="26457">MGILEYCRPLLYSVLRSYKGRYGEAVPALIRLLLEKGADPDYEHEACGSPPFAAARCLVDPYNIYVSSSGRDPTAARERDPTPKVFHIANPFRKTPMPIPRDCSEAPVHGDPFWERDGNGGEAGSTPLQLPTRDVSKRPGAWEIMIHLLASGARIDTQPEPDISPLHTAVASATGTFFTEDDIKDGPILLEFLLEKYKGGPLSSRYLGNVFRACNQLQFSDGGREVVGRLLLKHGASWDY</sequence>
<proteinExistence type="predicted"/>
<accession>A0A1W2TV61</accession>
<protein>
    <submittedName>
        <fullName evidence="2">Uncharacterized protein</fullName>
    </submittedName>
</protein>
<dbReference type="Gene3D" id="1.25.40.20">
    <property type="entry name" value="Ankyrin repeat-containing domain"/>
    <property type="match status" value="1"/>
</dbReference>
<dbReference type="Proteomes" id="UP000054516">
    <property type="component" value="Unassembled WGS sequence"/>
</dbReference>
<dbReference type="OrthoDB" id="20872at2759"/>